<gene>
    <name evidence="1" type="primary">P0688H12.29</name>
</gene>
<protein>
    <submittedName>
        <fullName evidence="1">Uncharacterized protein</fullName>
    </submittedName>
</protein>
<dbReference type="Proteomes" id="UP000000763">
    <property type="component" value="Chromosome 2"/>
</dbReference>
<organism evidence="1 2">
    <name type="scientific">Oryza sativa subsp. japonica</name>
    <name type="common">Rice</name>
    <dbReference type="NCBI Taxonomy" id="39947"/>
    <lineage>
        <taxon>Eukaryota</taxon>
        <taxon>Viridiplantae</taxon>
        <taxon>Streptophyta</taxon>
        <taxon>Embryophyta</taxon>
        <taxon>Tracheophyta</taxon>
        <taxon>Spermatophyta</taxon>
        <taxon>Magnoliopsida</taxon>
        <taxon>Liliopsida</taxon>
        <taxon>Poales</taxon>
        <taxon>Poaceae</taxon>
        <taxon>BOP clade</taxon>
        <taxon>Oryzoideae</taxon>
        <taxon>Oryzeae</taxon>
        <taxon>Oryzinae</taxon>
        <taxon>Oryza</taxon>
        <taxon>Oryza sativa</taxon>
    </lineage>
</organism>
<sequence length="82" mass="8608">MVFISREDAGCTAIAGVAGSTDSLTSSAEDAAPSVHDTFTRHAGVTLTPTITVSRSPASTARWQNPYKYNAVDCPTAIDDDF</sequence>
<proteinExistence type="predicted"/>
<dbReference type="EMBL" id="AP004890">
    <property type="protein sequence ID" value="BAD15957.1"/>
    <property type="molecule type" value="Genomic_DNA"/>
</dbReference>
<reference evidence="2" key="1">
    <citation type="journal article" date="2005" name="Nature">
        <title>The map-based sequence of the rice genome.</title>
        <authorList>
            <consortium name="International rice genome sequencing project (IRGSP)"/>
            <person name="Matsumoto T."/>
            <person name="Wu J."/>
            <person name="Kanamori H."/>
            <person name="Katayose Y."/>
            <person name="Fujisawa M."/>
            <person name="Namiki N."/>
            <person name="Mizuno H."/>
            <person name="Yamamoto K."/>
            <person name="Antonio B.A."/>
            <person name="Baba T."/>
            <person name="Sakata K."/>
            <person name="Nagamura Y."/>
            <person name="Aoki H."/>
            <person name="Arikawa K."/>
            <person name="Arita K."/>
            <person name="Bito T."/>
            <person name="Chiden Y."/>
            <person name="Fujitsuka N."/>
            <person name="Fukunaka R."/>
            <person name="Hamada M."/>
            <person name="Harada C."/>
            <person name="Hayashi A."/>
            <person name="Hijishita S."/>
            <person name="Honda M."/>
            <person name="Hosokawa S."/>
            <person name="Ichikawa Y."/>
            <person name="Idonuma A."/>
            <person name="Iijima M."/>
            <person name="Ikeda M."/>
            <person name="Ikeno M."/>
            <person name="Ito K."/>
            <person name="Ito S."/>
            <person name="Ito T."/>
            <person name="Ito Y."/>
            <person name="Ito Y."/>
            <person name="Iwabuchi A."/>
            <person name="Kamiya K."/>
            <person name="Karasawa W."/>
            <person name="Kurita K."/>
            <person name="Katagiri S."/>
            <person name="Kikuta A."/>
            <person name="Kobayashi H."/>
            <person name="Kobayashi N."/>
            <person name="Machita K."/>
            <person name="Maehara T."/>
            <person name="Masukawa M."/>
            <person name="Mizubayashi T."/>
            <person name="Mukai Y."/>
            <person name="Nagasaki H."/>
            <person name="Nagata Y."/>
            <person name="Naito S."/>
            <person name="Nakashima M."/>
            <person name="Nakama Y."/>
            <person name="Nakamichi Y."/>
            <person name="Nakamura M."/>
            <person name="Meguro A."/>
            <person name="Negishi M."/>
            <person name="Ohta I."/>
            <person name="Ohta T."/>
            <person name="Okamoto M."/>
            <person name="Ono N."/>
            <person name="Saji S."/>
            <person name="Sakaguchi M."/>
            <person name="Sakai K."/>
            <person name="Shibata M."/>
            <person name="Shimokawa T."/>
            <person name="Song J."/>
            <person name="Takazaki Y."/>
            <person name="Terasawa K."/>
            <person name="Tsugane M."/>
            <person name="Tsuji K."/>
            <person name="Ueda S."/>
            <person name="Waki K."/>
            <person name="Yamagata H."/>
            <person name="Yamamoto M."/>
            <person name="Yamamoto S."/>
            <person name="Yamane H."/>
            <person name="Yoshiki S."/>
            <person name="Yoshihara R."/>
            <person name="Yukawa K."/>
            <person name="Zhong H."/>
            <person name="Yano M."/>
            <person name="Yuan Q."/>
            <person name="Ouyang S."/>
            <person name="Liu J."/>
            <person name="Jones K.M."/>
            <person name="Gansberger K."/>
            <person name="Moffat K."/>
            <person name="Hill J."/>
            <person name="Bera J."/>
            <person name="Fadrosh D."/>
            <person name="Jin S."/>
            <person name="Johri S."/>
            <person name="Kim M."/>
            <person name="Overton L."/>
            <person name="Reardon M."/>
            <person name="Tsitrin T."/>
            <person name="Vuong H."/>
            <person name="Weaver B."/>
            <person name="Ciecko A."/>
            <person name="Tallon L."/>
            <person name="Jackson J."/>
            <person name="Pai G."/>
            <person name="Aken S.V."/>
            <person name="Utterback T."/>
            <person name="Reidmuller S."/>
            <person name="Feldblyum T."/>
            <person name="Hsiao J."/>
            <person name="Zismann V."/>
            <person name="Iobst S."/>
            <person name="de Vazeille A.R."/>
            <person name="Buell C.R."/>
            <person name="Ying K."/>
            <person name="Li Y."/>
            <person name="Lu T."/>
            <person name="Huang Y."/>
            <person name="Zhao Q."/>
            <person name="Feng Q."/>
            <person name="Zhang L."/>
            <person name="Zhu J."/>
            <person name="Weng Q."/>
            <person name="Mu J."/>
            <person name="Lu Y."/>
            <person name="Fan D."/>
            <person name="Liu Y."/>
            <person name="Guan J."/>
            <person name="Zhang Y."/>
            <person name="Yu S."/>
            <person name="Liu X."/>
            <person name="Zhang Y."/>
            <person name="Hong G."/>
            <person name="Han B."/>
            <person name="Choisne N."/>
            <person name="Demange N."/>
            <person name="Orjeda G."/>
            <person name="Samain S."/>
            <person name="Cattolico L."/>
            <person name="Pelletier E."/>
            <person name="Couloux A."/>
            <person name="Segurens B."/>
            <person name="Wincker P."/>
            <person name="D'Hont A."/>
            <person name="Scarpelli C."/>
            <person name="Weissenbach J."/>
            <person name="Salanoubat M."/>
            <person name="Quetier F."/>
            <person name="Yu Y."/>
            <person name="Kim H.R."/>
            <person name="Rambo T."/>
            <person name="Currie J."/>
            <person name="Collura K."/>
            <person name="Luo M."/>
            <person name="Yang T."/>
            <person name="Ammiraju J.S.S."/>
            <person name="Engler F."/>
            <person name="Soderlund C."/>
            <person name="Wing R.A."/>
            <person name="Palmer L.E."/>
            <person name="de la Bastide M."/>
            <person name="Spiegel L."/>
            <person name="Nascimento L."/>
            <person name="Zutavern T."/>
            <person name="O'Shaughnessy A."/>
            <person name="Dike S."/>
            <person name="Dedhia N."/>
            <person name="Preston R."/>
            <person name="Balija V."/>
            <person name="McCombie W.R."/>
            <person name="Chow T."/>
            <person name="Chen H."/>
            <person name="Chung M."/>
            <person name="Chen C."/>
            <person name="Shaw J."/>
            <person name="Wu H."/>
            <person name="Hsiao K."/>
            <person name="Chao Y."/>
            <person name="Chu M."/>
            <person name="Cheng C."/>
            <person name="Hour A."/>
            <person name="Lee P."/>
            <person name="Lin S."/>
            <person name="Lin Y."/>
            <person name="Liou J."/>
            <person name="Liu S."/>
            <person name="Hsing Y."/>
            <person name="Raghuvanshi S."/>
            <person name="Mohanty A."/>
            <person name="Bharti A.K."/>
            <person name="Gaur A."/>
            <person name="Gupta V."/>
            <person name="Kumar D."/>
            <person name="Ravi V."/>
            <person name="Vij S."/>
            <person name="Kapur A."/>
            <person name="Khurana P."/>
            <person name="Khurana P."/>
            <person name="Khurana J.P."/>
            <person name="Tyagi A.K."/>
            <person name="Gaikwad K."/>
            <person name="Singh A."/>
            <person name="Dalal V."/>
            <person name="Srivastava S."/>
            <person name="Dixit A."/>
            <person name="Pal A.K."/>
            <person name="Ghazi I.A."/>
            <person name="Yadav M."/>
            <person name="Pandit A."/>
            <person name="Bhargava A."/>
            <person name="Sureshbabu K."/>
            <person name="Batra K."/>
            <person name="Sharma T.R."/>
            <person name="Mohapatra T."/>
            <person name="Singh N.K."/>
            <person name="Messing J."/>
            <person name="Nelson A.B."/>
            <person name="Fuks G."/>
            <person name="Kavchok S."/>
            <person name="Keizer G."/>
            <person name="Linton E."/>
            <person name="Llaca V."/>
            <person name="Song R."/>
            <person name="Tanyolac B."/>
            <person name="Young S."/>
            <person name="Ho-Il K."/>
            <person name="Hahn J.H."/>
            <person name="Sangsakoo G."/>
            <person name="Vanavichit A."/>
            <person name="de Mattos Luiz.A.T."/>
            <person name="Zimmer P.D."/>
            <person name="Malone G."/>
            <person name="Dellagostin O."/>
            <person name="de Oliveira A.C."/>
            <person name="Bevan M."/>
            <person name="Bancroft I."/>
            <person name="Minx P."/>
            <person name="Cordum H."/>
            <person name="Wilson R."/>
            <person name="Cheng Z."/>
            <person name="Jin W."/>
            <person name="Jiang J."/>
            <person name="Leong S.A."/>
            <person name="Iwama H."/>
            <person name="Gojobori T."/>
            <person name="Itoh T."/>
            <person name="Niimura Y."/>
            <person name="Fujii Y."/>
            <person name="Habara T."/>
            <person name="Sakai H."/>
            <person name="Sato Y."/>
            <person name="Wilson G."/>
            <person name="Kumar K."/>
            <person name="McCouch S."/>
            <person name="Juretic N."/>
            <person name="Hoen D."/>
            <person name="Wright S."/>
            <person name="Bruskiewich R."/>
            <person name="Bureau T."/>
            <person name="Miyao A."/>
            <person name="Hirochika H."/>
            <person name="Nishikawa T."/>
            <person name="Kadowaki K."/>
            <person name="Sugiura M."/>
            <person name="Burr B."/>
            <person name="Sasaki T."/>
        </authorList>
    </citation>
    <scope>NUCLEOTIDE SEQUENCE [LARGE SCALE GENOMIC DNA]</scope>
    <source>
        <strain evidence="2">cv. Nipponbare</strain>
    </source>
</reference>
<accession>Q6Z6T8</accession>
<name>Q6Z6T8_ORYSJ</name>
<reference evidence="2" key="2">
    <citation type="journal article" date="2008" name="Nucleic Acids Res.">
        <title>The rice annotation project database (RAP-DB): 2008 update.</title>
        <authorList>
            <consortium name="The rice annotation project (RAP)"/>
        </authorList>
    </citation>
    <scope>GENOME REANNOTATION</scope>
    <source>
        <strain evidence="2">cv. Nipponbare</strain>
    </source>
</reference>
<dbReference type="AlphaFoldDB" id="Q6Z6T8"/>
<evidence type="ECO:0000313" key="2">
    <source>
        <dbReference type="Proteomes" id="UP000000763"/>
    </source>
</evidence>
<evidence type="ECO:0000313" key="1">
    <source>
        <dbReference type="EMBL" id="BAD15957.1"/>
    </source>
</evidence>